<gene>
    <name evidence="1" type="ORF">RhiirC2_773283</name>
</gene>
<reference evidence="1 2" key="2">
    <citation type="submission" date="2017-10" db="EMBL/GenBank/DDBJ databases">
        <title>Extensive intraspecific genome diversity in a model arbuscular mycorrhizal fungus.</title>
        <authorList>
            <person name="Chen E.C.H."/>
            <person name="Morin E."/>
            <person name="Baudet D."/>
            <person name="Noel J."/>
            <person name="Ndikumana S."/>
            <person name="Charron P."/>
            <person name="St-Onge C."/>
            <person name="Giorgi J."/>
            <person name="Grigoriev I.V."/>
            <person name="Roux C."/>
            <person name="Martin F.M."/>
            <person name="Corradi N."/>
        </authorList>
    </citation>
    <scope>NUCLEOTIDE SEQUENCE [LARGE SCALE GENOMIC DNA]</scope>
    <source>
        <strain evidence="1 2">C2</strain>
    </source>
</reference>
<reference evidence="1 2" key="1">
    <citation type="submission" date="2016-04" db="EMBL/GenBank/DDBJ databases">
        <title>Genome analyses suggest a sexual origin of heterokaryosis in a supposedly ancient asexual fungus.</title>
        <authorList>
            <person name="Ropars J."/>
            <person name="Sedzielewska K."/>
            <person name="Noel J."/>
            <person name="Charron P."/>
            <person name="Farinelli L."/>
            <person name="Marton T."/>
            <person name="Kruger M."/>
            <person name="Pelin A."/>
            <person name="Brachmann A."/>
            <person name="Corradi N."/>
        </authorList>
    </citation>
    <scope>NUCLEOTIDE SEQUENCE [LARGE SCALE GENOMIC DNA]</scope>
    <source>
        <strain evidence="1 2">C2</strain>
    </source>
</reference>
<evidence type="ECO:0000313" key="1">
    <source>
        <dbReference type="EMBL" id="PKK75718.1"/>
    </source>
</evidence>
<dbReference type="AlphaFoldDB" id="A0A2N1NPC1"/>
<proteinExistence type="predicted"/>
<evidence type="ECO:0000313" key="2">
    <source>
        <dbReference type="Proteomes" id="UP000233469"/>
    </source>
</evidence>
<sequence length="85" mass="9873">MGFKENGEVLVEYKEINYKVYKNSDLSFFSNVQGPAKLLSDVENSNEIQKSESTVIREERFKVKEGIEREVFKGVEENLRVKVIL</sequence>
<dbReference type="EMBL" id="LLXL01000224">
    <property type="protein sequence ID" value="PKK75718.1"/>
    <property type="molecule type" value="Genomic_DNA"/>
</dbReference>
<comment type="caution">
    <text evidence="1">The sequence shown here is derived from an EMBL/GenBank/DDBJ whole genome shotgun (WGS) entry which is preliminary data.</text>
</comment>
<dbReference type="Proteomes" id="UP000233469">
    <property type="component" value="Unassembled WGS sequence"/>
</dbReference>
<organism evidence="1 2">
    <name type="scientific">Rhizophagus irregularis</name>
    <dbReference type="NCBI Taxonomy" id="588596"/>
    <lineage>
        <taxon>Eukaryota</taxon>
        <taxon>Fungi</taxon>
        <taxon>Fungi incertae sedis</taxon>
        <taxon>Mucoromycota</taxon>
        <taxon>Glomeromycotina</taxon>
        <taxon>Glomeromycetes</taxon>
        <taxon>Glomerales</taxon>
        <taxon>Glomeraceae</taxon>
        <taxon>Rhizophagus</taxon>
    </lineage>
</organism>
<accession>A0A2N1NPC1</accession>
<name>A0A2N1NPC1_9GLOM</name>
<protein>
    <submittedName>
        <fullName evidence="1">Uncharacterized protein</fullName>
    </submittedName>
</protein>